<reference evidence="3 4" key="1">
    <citation type="journal article" date="2023" name="Sci. Data">
        <title>Genome assembly of the Korean intertidal mud-creeper Batillaria attramentaria.</title>
        <authorList>
            <person name="Patra A.K."/>
            <person name="Ho P.T."/>
            <person name="Jun S."/>
            <person name="Lee S.J."/>
            <person name="Kim Y."/>
            <person name="Won Y.J."/>
        </authorList>
    </citation>
    <scope>NUCLEOTIDE SEQUENCE [LARGE SCALE GENOMIC DNA]</scope>
    <source>
        <strain evidence="3">Wonlab-2016</strain>
    </source>
</reference>
<feature type="region of interest" description="Disordered" evidence="1">
    <location>
        <begin position="47"/>
        <end position="76"/>
    </location>
</feature>
<proteinExistence type="predicted"/>
<dbReference type="PANTHER" id="PTHR33480:SF1">
    <property type="entry name" value="TYR RECOMBINASE DOMAIN-CONTAINING PROTEIN"/>
    <property type="match status" value="1"/>
</dbReference>
<protein>
    <recommendedName>
        <fullName evidence="2">EGF-like domain-containing protein</fullName>
    </recommendedName>
</protein>
<dbReference type="PROSITE" id="PS00022">
    <property type="entry name" value="EGF_1"/>
    <property type="match status" value="1"/>
</dbReference>
<evidence type="ECO:0000256" key="1">
    <source>
        <dbReference type="SAM" id="MobiDB-lite"/>
    </source>
</evidence>
<sequence>MRASVKVCFQDLWFYFGGQNSDCRISFGSLTSQRDLSALVTSMAANTEKSSDSDVAMDADGDPTYVPDSSSSDSEASVSYPMLVAARVSADDACTDPAGENCAHAVPACEDGKHSDIKGLTYSETITVGERTVPKPQKHVCLFCHKPQSRLSRHLGSQHGGKKALVPYLNARKGDEKKRELAKLRNAGDHQHNIGVLRNKEGTMVVKRRKRQDCTVDIDNFVTCPNCFGLFQKKDLYRHKCAEAQREHGPRRELARRGKLLLPVDGEEQDSERFLSFLHTMHGDHISIVAKNDRLIRALAKRQVKRHGFDKDRFGHIRNKVRELARLLLKLREVSRLPNGTLKDFLKPGMFGAIVESTKQVAGYCENEYIFKTPSLASKLGHSLKTCAEMLEAEGIENKDEQLVEDVRGYLKLHQMRWNEEISAHADNELDILAQHMGHDVRIHREVYRLPLDTMQLAKVSKLLLALEKGKLQDHQHCSLDDMEVADDEVVTTDDEADSSDEELLLRHSHAPVGTSRVNRTVESSSNPRQKWSTAEVQAVERHLSKYIMTGTLPGKKDIIDCLEAEKALEGRTWHLVKNYIRNRITAGKRQAKAKLCSRYSVDEMHHYVILVLLCCTAAFGQNDSSGETVVVRRSDETRNITYDPNCDQNWASISPKHTMCMVDVGTDVPLDQATKDALVEQHNNLRAGVEPLAADMAKVIWDDDLALVAAKWARQCIVGHDKVRTLPGIYVGQNGAFGYSTYAGAVMGWYNEVNNFEYGTGSTGGVVGHYTQVVTARTQRIGCGQADCTGYPYTKYYFCNYAYGQYSTTKPYQNSTASCSACPKKCDESGKLCDCGGKMCYNGGTLNIQTCQCACTFYFEGDTCQTAVCGGKRCQNGGTLDKTTCKCNCQSLYTGETCETLSCPDTDSWVCGPDNQWPPSYCTKYSNVPGSCPYMCGICPHQCGDKVCQNGGTLNYKTCTCACRDLYSGDTWETTVVKRSVETRNITYDPNCDQNWASISPNHTMCMVDVGTDVPLDQATKDALVEQHNNLRAGVNPLAADMAKVIWDDDLALVAAKWARQCIVGHDTVRTLPGIYVGQNGGFGYPTYAGAVMGWYNEVNNFEYGTGSTGGVVGHYTEVVTARTQRIGCGQADCTGYPYTKYYFCNYAYGQYSTTKPYQNSTTSCSACPRKCDESGKLCDCGGKLCYNGGTLNLQTCQCACTVYFEGDTCETA</sequence>
<gene>
    <name evidence="3" type="ORF">BaRGS_00014298</name>
</gene>
<dbReference type="SUPFAM" id="SSF55797">
    <property type="entry name" value="PR-1-like"/>
    <property type="match status" value="2"/>
</dbReference>
<dbReference type="SMART" id="SM00198">
    <property type="entry name" value="SCP"/>
    <property type="match status" value="2"/>
</dbReference>
<keyword evidence="4" id="KW-1185">Reference proteome</keyword>
<organism evidence="3 4">
    <name type="scientific">Batillaria attramentaria</name>
    <dbReference type="NCBI Taxonomy" id="370345"/>
    <lineage>
        <taxon>Eukaryota</taxon>
        <taxon>Metazoa</taxon>
        <taxon>Spiralia</taxon>
        <taxon>Lophotrochozoa</taxon>
        <taxon>Mollusca</taxon>
        <taxon>Gastropoda</taxon>
        <taxon>Caenogastropoda</taxon>
        <taxon>Sorbeoconcha</taxon>
        <taxon>Cerithioidea</taxon>
        <taxon>Batillariidae</taxon>
        <taxon>Batillaria</taxon>
    </lineage>
</organism>
<dbReference type="InterPro" id="IPR035940">
    <property type="entry name" value="CAP_sf"/>
</dbReference>
<dbReference type="EMBL" id="JACVVK020000083">
    <property type="protein sequence ID" value="KAK7494406.1"/>
    <property type="molecule type" value="Genomic_DNA"/>
</dbReference>
<dbReference type="PRINTS" id="PR00837">
    <property type="entry name" value="V5TPXLIKE"/>
</dbReference>
<dbReference type="InterPro" id="IPR000742">
    <property type="entry name" value="EGF"/>
</dbReference>
<dbReference type="Proteomes" id="UP001519460">
    <property type="component" value="Unassembled WGS sequence"/>
</dbReference>
<dbReference type="InterPro" id="IPR014044">
    <property type="entry name" value="CAP_dom"/>
</dbReference>
<feature type="compositionally biased region" description="Low complexity" evidence="1">
    <location>
        <begin position="65"/>
        <end position="76"/>
    </location>
</feature>
<dbReference type="Pfam" id="PF00188">
    <property type="entry name" value="CAP"/>
    <property type="match status" value="2"/>
</dbReference>
<dbReference type="AlphaFoldDB" id="A0ABD0L586"/>
<dbReference type="SMART" id="SM00181">
    <property type="entry name" value="EGF"/>
    <property type="match status" value="4"/>
</dbReference>
<accession>A0ABD0L586</accession>
<evidence type="ECO:0000313" key="4">
    <source>
        <dbReference type="Proteomes" id="UP001519460"/>
    </source>
</evidence>
<dbReference type="Gene3D" id="3.40.33.10">
    <property type="entry name" value="CAP"/>
    <property type="match status" value="2"/>
</dbReference>
<comment type="caution">
    <text evidence="3">The sequence shown here is derived from an EMBL/GenBank/DDBJ whole genome shotgun (WGS) entry which is preliminary data.</text>
</comment>
<evidence type="ECO:0000259" key="2">
    <source>
        <dbReference type="PROSITE" id="PS00022"/>
    </source>
</evidence>
<dbReference type="PANTHER" id="PTHR33480">
    <property type="entry name" value="SET DOMAIN-CONTAINING PROTEIN-RELATED"/>
    <property type="match status" value="1"/>
</dbReference>
<evidence type="ECO:0000313" key="3">
    <source>
        <dbReference type="EMBL" id="KAK7494406.1"/>
    </source>
</evidence>
<feature type="non-terminal residue" evidence="3">
    <location>
        <position position="1214"/>
    </location>
</feature>
<name>A0ABD0L586_9CAEN</name>
<feature type="domain" description="EGF-like" evidence="2">
    <location>
        <begin position="888"/>
        <end position="899"/>
    </location>
</feature>
<dbReference type="InterPro" id="IPR001283">
    <property type="entry name" value="CRISP-related"/>
</dbReference>